<evidence type="ECO:0000256" key="3">
    <source>
        <dbReference type="SAM" id="MobiDB-lite"/>
    </source>
</evidence>
<dbReference type="Pfam" id="PF02630">
    <property type="entry name" value="SCO1-SenC"/>
    <property type="match status" value="1"/>
</dbReference>
<sequence>MLTPRVLKLSLLRRLRAAAELAPPLRPRYTSLFSLVVIDRVVLFLRLCLRAPSVCANAAPGGAAPAMASSVAGGFFLGIIGLDLLILSGKCDTCIFFMPLTTISGSTQVLPARGYQSRGYSSGGSSKYDRPVRQFSEQNESSPRPLIYYIAPSALLCFAGLAAFVHYNDERRAVPLAKGGGQTSVPKRCTTNRPAIGGPFKLYDTENNVVTESKLRGNWTLMYFGYTSCPDVGPAEVQKIADVIKLLESKYGIKITPLFITIDPQRDSPAQLKAYLSEFDPRIVGLTGPISAVRQIAQEYRVFFKRVEEVGQDYLVESSHNMYLLDPCLETVRCFGVEYEASDLAEAITTEVKKASASSTN</sequence>
<dbReference type="Gene3D" id="3.40.30.10">
    <property type="entry name" value="Glutaredoxin"/>
    <property type="match status" value="1"/>
</dbReference>
<dbReference type="InterPro" id="IPR036249">
    <property type="entry name" value="Thioredoxin-like_sf"/>
</dbReference>
<comment type="similarity">
    <text evidence="1">Belongs to the SCO1/2 family.</text>
</comment>
<dbReference type="OrthoDB" id="270009at2759"/>
<dbReference type="GO" id="GO:0033617">
    <property type="term" value="P:mitochondrial respiratory chain complex IV assembly"/>
    <property type="evidence" value="ECO:0007669"/>
    <property type="project" value="TreeGrafter"/>
</dbReference>
<dbReference type="CDD" id="cd02968">
    <property type="entry name" value="SCO"/>
    <property type="match status" value="1"/>
</dbReference>
<protein>
    <submittedName>
        <fullName evidence="5">Uncharacterized protein</fullName>
    </submittedName>
</protein>
<dbReference type="GO" id="GO:0046872">
    <property type="term" value="F:metal ion binding"/>
    <property type="evidence" value="ECO:0007669"/>
    <property type="project" value="UniProtKB-KW"/>
</dbReference>
<dbReference type="PANTHER" id="PTHR12151:SF1">
    <property type="entry name" value="PROTEIN SCO1 HOMOLOG 2, MITOCHONDRIAL"/>
    <property type="match status" value="1"/>
</dbReference>
<evidence type="ECO:0000256" key="2">
    <source>
        <dbReference type="PIRSR" id="PIRSR603782-1"/>
    </source>
</evidence>
<dbReference type="EMBL" id="PQIB02000011">
    <property type="protein sequence ID" value="RLM86575.1"/>
    <property type="molecule type" value="Genomic_DNA"/>
</dbReference>
<gene>
    <name evidence="5" type="ORF">C2845_PM04G14170</name>
</gene>
<feature type="binding site" evidence="2">
    <location>
        <position position="229"/>
    </location>
    <ligand>
        <name>Cu cation</name>
        <dbReference type="ChEBI" id="CHEBI:23378"/>
    </ligand>
</feature>
<proteinExistence type="inferred from homology"/>
<feature type="region of interest" description="Disordered" evidence="3">
    <location>
        <begin position="118"/>
        <end position="139"/>
    </location>
</feature>
<dbReference type="InterPro" id="IPR003782">
    <property type="entry name" value="SCO1/SenC"/>
</dbReference>
<evidence type="ECO:0000313" key="6">
    <source>
        <dbReference type="Proteomes" id="UP000275267"/>
    </source>
</evidence>
<keyword evidence="4" id="KW-1133">Transmembrane helix</keyword>
<accession>A0A3L6QV07</accession>
<feature type="transmembrane region" description="Helical" evidence="4">
    <location>
        <begin position="146"/>
        <end position="167"/>
    </location>
</feature>
<keyword evidence="2" id="KW-0186">Copper</keyword>
<evidence type="ECO:0000313" key="5">
    <source>
        <dbReference type="EMBL" id="RLM86575.1"/>
    </source>
</evidence>
<evidence type="ECO:0000256" key="1">
    <source>
        <dbReference type="ARBA" id="ARBA00010996"/>
    </source>
</evidence>
<comment type="caution">
    <text evidence="5">The sequence shown here is derived from an EMBL/GenBank/DDBJ whole genome shotgun (WGS) entry which is preliminary data.</text>
</comment>
<dbReference type="GO" id="GO:0005739">
    <property type="term" value="C:mitochondrion"/>
    <property type="evidence" value="ECO:0007669"/>
    <property type="project" value="GOC"/>
</dbReference>
<reference evidence="6" key="1">
    <citation type="journal article" date="2019" name="Nat. Commun.">
        <title>The genome of broomcorn millet.</title>
        <authorList>
            <person name="Zou C."/>
            <person name="Miki D."/>
            <person name="Li D."/>
            <person name="Tang Q."/>
            <person name="Xiao L."/>
            <person name="Rajput S."/>
            <person name="Deng P."/>
            <person name="Jia W."/>
            <person name="Huang R."/>
            <person name="Zhang M."/>
            <person name="Sun Y."/>
            <person name="Hu J."/>
            <person name="Fu X."/>
            <person name="Schnable P.S."/>
            <person name="Li F."/>
            <person name="Zhang H."/>
            <person name="Feng B."/>
            <person name="Zhu X."/>
            <person name="Liu R."/>
            <person name="Schnable J.C."/>
            <person name="Zhu J.-K."/>
            <person name="Zhang H."/>
        </authorList>
    </citation>
    <scope>NUCLEOTIDE SEQUENCE [LARGE SCALE GENOMIC DNA]</scope>
</reference>
<dbReference type="SUPFAM" id="SSF52833">
    <property type="entry name" value="Thioredoxin-like"/>
    <property type="match status" value="1"/>
</dbReference>
<dbReference type="PANTHER" id="PTHR12151">
    <property type="entry name" value="ELECTRON TRANSPORT PROTIN SCO1/SENC FAMILY MEMBER"/>
    <property type="match status" value="1"/>
</dbReference>
<keyword evidence="2" id="KW-0479">Metal-binding</keyword>
<keyword evidence="6" id="KW-1185">Reference proteome</keyword>
<dbReference type="AlphaFoldDB" id="A0A3L6QV07"/>
<dbReference type="Proteomes" id="UP000275267">
    <property type="component" value="Unassembled WGS sequence"/>
</dbReference>
<dbReference type="FunFam" id="3.40.30.10:FF:000013">
    <property type="entry name" value="Blast:Protein SCO1 homolog, mitochondrial"/>
    <property type="match status" value="1"/>
</dbReference>
<keyword evidence="4" id="KW-0812">Transmembrane</keyword>
<feature type="transmembrane region" description="Helical" evidence="4">
    <location>
        <begin position="61"/>
        <end position="80"/>
    </location>
</feature>
<organism evidence="5 6">
    <name type="scientific">Panicum miliaceum</name>
    <name type="common">Proso millet</name>
    <name type="synonym">Broomcorn millet</name>
    <dbReference type="NCBI Taxonomy" id="4540"/>
    <lineage>
        <taxon>Eukaryota</taxon>
        <taxon>Viridiplantae</taxon>
        <taxon>Streptophyta</taxon>
        <taxon>Embryophyta</taxon>
        <taxon>Tracheophyta</taxon>
        <taxon>Spermatophyta</taxon>
        <taxon>Magnoliopsida</taxon>
        <taxon>Liliopsida</taxon>
        <taxon>Poales</taxon>
        <taxon>Poaceae</taxon>
        <taxon>PACMAD clade</taxon>
        <taxon>Panicoideae</taxon>
        <taxon>Panicodae</taxon>
        <taxon>Paniceae</taxon>
        <taxon>Panicinae</taxon>
        <taxon>Panicum</taxon>
        <taxon>Panicum sect. Panicum</taxon>
    </lineage>
</organism>
<name>A0A3L6QV07_PANMI</name>
<evidence type="ECO:0000256" key="4">
    <source>
        <dbReference type="SAM" id="Phobius"/>
    </source>
</evidence>
<keyword evidence="4" id="KW-0472">Membrane</keyword>
<dbReference type="STRING" id="4540.A0A3L6QV07"/>